<dbReference type="Proteomes" id="UP001165296">
    <property type="component" value="Unassembled WGS sequence"/>
</dbReference>
<evidence type="ECO:0000313" key="2">
    <source>
        <dbReference type="EMBL" id="MCB2408398.1"/>
    </source>
</evidence>
<name>A0ABS8AQ98_9BACT</name>
<comment type="caution">
    <text evidence="2">The sequence shown here is derived from an EMBL/GenBank/DDBJ whole genome shotgun (WGS) entry which is preliminary data.</text>
</comment>
<evidence type="ECO:0000256" key="1">
    <source>
        <dbReference type="SAM" id="SignalP"/>
    </source>
</evidence>
<accession>A0ABS8AQ98</accession>
<organism evidence="2 3">
    <name type="scientific">Hymenobacter lucidus</name>
    <dbReference type="NCBI Taxonomy" id="2880930"/>
    <lineage>
        <taxon>Bacteria</taxon>
        <taxon>Pseudomonadati</taxon>
        <taxon>Bacteroidota</taxon>
        <taxon>Cytophagia</taxon>
        <taxon>Cytophagales</taxon>
        <taxon>Hymenobacteraceae</taxon>
        <taxon>Hymenobacter</taxon>
    </lineage>
</organism>
<dbReference type="RefSeq" id="WP_226175434.1">
    <property type="nucleotide sequence ID" value="NZ_JAJADR010000002.1"/>
</dbReference>
<dbReference type="PROSITE" id="PS51257">
    <property type="entry name" value="PROKAR_LIPOPROTEIN"/>
    <property type="match status" value="1"/>
</dbReference>
<evidence type="ECO:0000313" key="3">
    <source>
        <dbReference type="Proteomes" id="UP001165296"/>
    </source>
</evidence>
<dbReference type="EMBL" id="JAJADR010000002">
    <property type="protein sequence ID" value="MCB2408398.1"/>
    <property type="molecule type" value="Genomic_DNA"/>
</dbReference>
<keyword evidence="1" id="KW-0732">Signal</keyword>
<reference evidence="2" key="1">
    <citation type="submission" date="2021-10" db="EMBL/GenBank/DDBJ databases">
        <authorList>
            <person name="Dean J.D."/>
            <person name="Kim M.K."/>
            <person name="Newey C.N."/>
            <person name="Stoker T.S."/>
            <person name="Thompson D.W."/>
            <person name="Grose J.H."/>
        </authorList>
    </citation>
    <scope>NUCLEOTIDE SEQUENCE</scope>
    <source>
        <strain evidence="2">BT178</strain>
    </source>
</reference>
<keyword evidence="3" id="KW-1185">Reference proteome</keyword>
<sequence length="148" mass="16480">MKASYLSWACLFMITTTGASCSRDSMPTMEDQLVGRWEWVQSANPAGIGPSTPATTGHTVVVEFDRRGRARFYQDGAMIGAAKFRLKAVSNGWRKSKNLIIYRGYKSQQFYSVSGNKLILQDTENGKGGNVYYKGKHSAQYTNFVGKQ</sequence>
<protein>
    <recommendedName>
        <fullName evidence="4">Lipocalin-like domain-containing protein</fullName>
    </recommendedName>
</protein>
<gene>
    <name evidence="2" type="ORF">LGH74_10455</name>
</gene>
<feature type="chain" id="PRO_5046740238" description="Lipocalin-like domain-containing protein" evidence="1">
    <location>
        <begin position="22"/>
        <end position="148"/>
    </location>
</feature>
<evidence type="ECO:0008006" key="4">
    <source>
        <dbReference type="Google" id="ProtNLM"/>
    </source>
</evidence>
<proteinExistence type="predicted"/>
<feature type="signal peptide" evidence="1">
    <location>
        <begin position="1"/>
        <end position="21"/>
    </location>
</feature>